<dbReference type="InParanoid" id="A0A7M7H5P9"/>
<dbReference type="InterPro" id="IPR041667">
    <property type="entry name" value="Cupin_8"/>
</dbReference>
<evidence type="ECO:0000313" key="4">
    <source>
        <dbReference type="Proteomes" id="UP000002358"/>
    </source>
</evidence>
<evidence type="ECO:0000259" key="2">
    <source>
        <dbReference type="Pfam" id="PF13621"/>
    </source>
</evidence>
<dbReference type="KEGG" id="nvi:100119666"/>
<organism evidence="3 4">
    <name type="scientific">Nasonia vitripennis</name>
    <name type="common">Parasitic wasp</name>
    <dbReference type="NCBI Taxonomy" id="7425"/>
    <lineage>
        <taxon>Eukaryota</taxon>
        <taxon>Metazoa</taxon>
        <taxon>Ecdysozoa</taxon>
        <taxon>Arthropoda</taxon>
        <taxon>Hexapoda</taxon>
        <taxon>Insecta</taxon>
        <taxon>Pterygota</taxon>
        <taxon>Neoptera</taxon>
        <taxon>Endopterygota</taxon>
        <taxon>Hymenoptera</taxon>
        <taxon>Apocrita</taxon>
        <taxon>Proctotrupomorpha</taxon>
        <taxon>Chalcidoidea</taxon>
        <taxon>Pteromalidae</taxon>
        <taxon>Pteromalinae</taxon>
        <taxon>Nasonia</taxon>
    </lineage>
</organism>
<dbReference type="PANTHER" id="PTHR12480:SF19">
    <property type="entry name" value="CUPIN-LIKE DOMAIN-CONTAINING PROTEIN"/>
    <property type="match status" value="1"/>
</dbReference>
<evidence type="ECO:0000256" key="1">
    <source>
        <dbReference type="SAM" id="Phobius"/>
    </source>
</evidence>
<keyword evidence="1" id="KW-1133">Transmembrane helix</keyword>
<name>A0A7M7H5P9_NASVI</name>
<keyword evidence="1" id="KW-0472">Membrane</keyword>
<dbReference type="EnsemblMetazoa" id="XM_008209389">
    <property type="protein sequence ID" value="XP_008207611"/>
    <property type="gene ID" value="LOC100119666"/>
</dbReference>
<accession>A0A7M7H5P9</accession>
<dbReference type="Proteomes" id="UP000002358">
    <property type="component" value="Chromosome 5"/>
</dbReference>
<keyword evidence="4" id="KW-1185">Reference proteome</keyword>
<dbReference type="InterPro" id="IPR050910">
    <property type="entry name" value="JMJD6_ArgDemeth/LysHydrox"/>
</dbReference>
<dbReference type="SUPFAM" id="SSF51197">
    <property type="entry name" value="Clavaminate synthase-like"/>
    <property type="match status" value="1"/>
</dbReference>
<dbReference type="SMR" id="A0A7M7H5P9"/>
<dbReference type="OMA" id="EPPRECH"/>
<proteinExistence type="predicted"/>
<dbReference type="Gene3D" id="2.60.120.650">
    <property type="entry name" value="Cupin"/>
    <property type="match status" value="1"/>
</dbReference>
<dbReference type="Pfam" id="PF13621">
    <property type="entry name" value="Cupin_8"/>
    <property type="match status" value="1"/>
</dbReference>
<protein>
    <recommendedName>
        <fullName evidence="2">Cupin-like domain-containing protein</fullName>
    </recommendedName>
</protein>
<dbReference type="AlphaFoldDB" id="A0A7M7H5P9"/>
<feature type="transmembrane region" description="Helical" evidence="1">
    <location>
        <begin position="54"/>
        <end position="74"/>
    </location>
</feature>
<dbReference type="FunCoup" id="A0A7M7H5P9">
    <property type="interactions" value="8"/>
</dbReference>
<gene>
    <name evidence="3" type="primary">100119666</name>
</gene>
<evidence type="ECO:0000313" key="3">
    <source>
        <dbReference type="EnsemblMetazoa" id="XP_008207611"/>
    </source>
</evidence>
<keyword evidence="1" id="KW-0812">Transmembrane</keyword>
<feature type="domain" description="Cupin-like" evidence="2">
    <location>
        <begin position="117"/>
        <end position="275"/>
    </location>
</feature>
<reference evidence="3" key="1">
    <citation type="submission" date="2021-01" db="UniProtKB">
        <authorList>
            <consortium name="EnsemblMetazoa"/>
        </authorList>
    </citation>
    <scope>IDENTIFICATION</scope>
</reference>
<sequence>MTESSSSKSPDQLSQELISILAKLAELGLNSRIEAVKFGRVYFKLKKSSWKRRGCFAIGFLLAVFLGFAARSQFRSLRFEKCLIEQPSFARQLFRPAEDCSICKDVQQVEKISNVDPRDFEERYAYSGRPVVVTDAAANWTAMESFSFAFLRELYKDQEANCQFFPYKTEFRSLRDVFNMSTSRALMQAGSKPWYVGWSNCDEAIGSVLRKHYDRPYFLPVLAESEKTDWIFMGSPGYGAPMHLDEVDYTSWQAQIRGHKTWTLEPPRECHYVCRRLQVTVDPGEIIILDTNKWYHQTLIVSEDISITIGAEYD</sequence>
<dbReference type="PANTHER" id="PTHR12480">
    <property type="entry name" value="ARGININE DEMETHYLASE AND LYSYL-HYDROXYLASE JMJD"/>
    <property type="match status" value="1"/>
</dbReference>
<dbReference type="GO" id="GO:0016706">
    <property type="term" value="F:2-oxoglutarate-dependent dioxygenase activity"/>
    <property type="evidence" value="ECO:0007669"/>
    <property type="project" value="TreeGrafter"/>
</dbReference>
<dbReference type="OrthoDB" id="10063099at2759"/>